<dbReference type="Proteomes" id="UP000006552">
    <property type="component" value="Chromosome"/>
</dbReference>
<reference evidence="2 3" key="1">
    <citation type="journal article" date="2005" name="Arch. Microbiol.">
        <title>The genome sequence of an anaerobic aromatic-degrading denitrifying bacterium, strain EbN1.</title>
        <authorList>
            <person name="Rabus R."/>
            <person name="Kube M."/>
            <person name="Heider J."/>
            <person name="Beck A."/>
            <person name="Heitmann K."/>
            <person name="Widdel F."/>
            <person name="Reinhardt R."/>
        </authorList>
    </citation>
    <scope>NUCLEOTIDE SEQUENCE [LARGE SCALE GENOMIC DNA]</scope>
    <source>
        <strain evidence="2 3">EbN1</strain>
    </source>
</reference>
<accession>Q5P7D8</accession>
<dbReference type="HOGENOM" id="CLU_2033266_0_0_4"/>
<feature type="compositionally biased region" description="Basic residues" evidence="1">
    <location>
        <begin position="99"/>
        <end position="109"/>
    </location>
</feature>
<gene>
    <name evidence="2" type="ORF">ebA1221</name>
</gene>
<name>Q5P7D8_AROAE</name>
<dbReference type="AlphaFoldDB" id="Q5P7D8"/>
<evidence type="ECO:0000313" key="3">
    <source>
        <dbReference type="Proteomes" id="UP000006552"/>
    </source>
</evidence>
<evidence type="ECO:0000313" key="2">
    <source>
        <dbReference type="EMBL" id="CAI06773.1"/>
    </source>
</evidence>
<organism evidence="2 3">
    <name type="scientific">Aromatoleum aromaticum (strain DSM 19018 / LMG 30748 / EbN1)</name>
    <name type="common">Azoarcus sp. (strain EbN1)</name>
    <dbReference type="NCBI Taxonomy" id="76114"/>
    <lineage>
        <taxon>Bacteria</taxon>
        <taxon>Pseudomonadati</taxon>
        <taxon>Pseudomonadota</taxon>
        <taxon>Betaproteobacteria</taxon>
        <taxon>Rhodocyclales</taxon>
        <taxon>Rhodocyclaceae</taxon>
        <taxon>Aromatoleum</taxon>
    </lineage>
</organism>
<dbReference type="EMBL" id="CR555306">
    <property type="protein sequence ID" value="CAI06773.1"/>
    <property type="molecule type" value="Genomic_DNA"/>
</dbReference>
<sequence length="121" mass="13340">MDRNAFVEIPDADRKSLIEHARTCDRPLAGSGLHVVHTGLGSPSEIEGVFGEKSVEDAMSAEITGIGELCRHGFDRRHAIGHVCGHGDRVAVERKRPQIRVRRPRRRNESHRQPIGVGHGA</sequence>
<protein>
    <submittedName>
        <fullName evidence="2">Uncharacterized protein</fullName>
    </submittedName>
</protein>
<feature type="region of interest" description="Disordered" evidence="1">
    <location>
        <begin position="99"/>
        <end position="121"/>
    </location>
</feature>
<keyword evidence="3" id="KW-1185">Reference proteome</keyword>
<dbReference type="KEGG" id="eba:ebA1221"/>
<evidence type="ECO:0000256" key="1">
    <source>
        <dbReference type="SAM" id="MobiDB-lite"/>
    </source>
</evidence>
<proteinExistence type="predicted"/>